<dbReference type="RefSeq" id="WP_125206299.1">
    <property type="nucleotide sequence ID" value="NZ_AP025739.1"/>
</dbReference>
<reference evidence="3 4" key="1">
    <citation type="journal article" date="2019" name="Int. J. Syst. Evol. Microbiol.">
        <title>Capsulimonas corticalis gen. nov., sp. nov., an aerobic capsulated bacterium, of a novel bacterial order, Capsulimonadales ord. nov., of the class Armatimonadia of the phylum Armatimonadetes.</title>
        <authorList>
            <person name="Li J."/>
            <person name="Kudo C."/>
            <person name="Tonouchi A."/>
        </authorList>
    </citation>
    <scope>NUCLEOTIDE SEQUENCE [LARGE SCALE GENOMIC DNA]</scope>
    <source>
        <strain evidence="3 4">AX-7</strain>
    </source>
</reference>
<feature type="transmembrane region" description="Helical" evidence="1">
    <location>
        <begin position="12"/>
        <end position="33"/>
    </location>
</feature>
<accession>A0A9N7Q954</accession>
<dbReference type="OrthoDB" id="241541at2"/>
<evidence type="ECO:0000259" key="2">
    <source>
        <dbReference type="Pfam" id="PF07596"/>
    </source>
</evidence>
<feature type="domain" description="DUF1559" evidence="2">
    <location>
        <begin position="34"/>
        <end position="149"/>
    </location>
</feature>
<proteinExistence type="predicted"/>
<dbReference type="InterPro" id="IPR012902">
    <property type="entry name" value="N_methyl_site"/>
</dbReference>
<protein>
    <recommendedName>
        <fullName evidence="2">DUF1559 domain-containing protein</fullName>
    </recommendedName>
</protein>
<dbReference type="Pfam" id="PF07596">
    <property type="entry name" value="SBP_bac_10"/>
    <property type="match status" value="1"/>
</dbReference>
<dbReference type="SUPFAM" id="SSF54523">
    <property type="entry name" value="Pili subunits"/>
    <property type="match status" value="1"/>
</dbReference>
<evidence type="ECO:0000313" key="4">
    <source>
        <dbReference type="Proteomes" id="UP000287394"/>
    </source>
</evidence>
<keyword evidence="1" id="KW-0472">Membrane</keyword>
<dbReference type="InterPro" id="IPR045584">
    <property type="entry name" value="Pilin-like"/>
</dbReference>
<dbReference type="InterPro" id="IPR011453">
    <property type="entry name" value="DUF1559"/>
</dbReference>
<dbReference type="AlphaFoldDB" id="A0A9N7Q954"/>
<name>A0A9N7Q954_9BACT</name>
<evidence type="ECO:0000256" key="1">
    <source>
        <dbReference type="SAM" id="Phobius"/>
    </source>
</evidence>
<sequence length="266" mass="29460">MSQRKSRGFTLIELLVVIAIIAILAAILFPVFAKAREKARQSTCASNMKQMGLGILQYVQDYDEKMIPRTVVYDGLDHVWTQLMQPYIKNQNIFQCPSNPRKDQYFCCQAAGSVVAHASYAASFQGGIQDVNTGDPGFSYPTYDSPAQVIDILESTAKYADFNVDAGADTIFSYYTTDPNLDYGCLFSGHSGMSNFLFVDGHVKAYHPLQTLDKTDGGGNDVNLWRFDNDTFIHHQQLDAAAGIGPAEPTPTRAYSVLSYAENQFK</sequence>
<gene>
    <name evidence="3" type="ORF">CCAX7_13550</name>
</gene>
<keyword evidence="1" id="KW-0812">Transmembrane</keyword>
<keyword evidence="1" id="KW-1133">Transmembrane helix</keyword>
<keyword evidence="4" id="KW-1185">Reference proteome</keyword>
<dbReference type="KEGG" id="ccot:CCAX7_13550"/>
<dbReference type="PANTHER" id="PTHR30093">
    <property type="entry name" value="GENERAL SECRETION PATHWAY PROTEIN G"/>
    <property type="match status" value="1"/>
</dbReference>
<dbReference type="NCBIfam" id="TIGR02532">
    <property type="entry name" value="IV_pilin_GFxxxE"/>
    <property type="match status" value="1"/>
</dbReference>
<dbReference type="EMBL" id="AP025739">
    <property type="protein sequence ID" value="BDI29304.1"/>
    <property type="molecule type" value="Genomic_DNA"/>
</dbReference>
<evidence type="ECO:0000313" key="3">
    <source>
        <dbReference type="EMBL" id="BDI29304.1"/>
    </source>
</evidence>
<dbReference type="Proteomes" id="UP000287394">
    <property type="component" value="Chromosome"/>
</dbReference>
<dbReference type="PROSITE" id="PS00409">
    <property type="entry name" value="PROKAR_NTER_METHYL"/>
    <property type="match status" value="1"/>
</dbReference>
<dbReference type="PANTHER" id="PTHR30093:SF2">
    <property type="entry name" value="TYPE II SECRETION SYSTEM PROTEIN H"/>
    <property type="match status" value="1"/>
</dbReference>
<dbReference type="Gene3D" id="3.30.700.10">
    <property type="entry name" value="Glycoprotein, Type 4 Pilin"/>
    <property type="match status" value="1"/>
</dbReference>
<organism evidence="3 4">
    <name type="scientific">Capsulimonas corticalis</name>
    <dbReference type="NCBI Taxonomy" id="2219043"/>
    <lineage>
        <taxon>Bacteria</taxon>
        <taxon>Bacillati</taxon>
        <taxon>Armatimonadota</taxon>
        <taxon>Armatimonadia</taxon>
        <taxon>Capsulimonadales</taxon>
        <taxon>Capsulimonadaceae</taxon>
        <taxon>Capsulimonas</taxon>
    </lineage>
</organism>
<dbReference type="Pfam" id="PF07963">
    <property type="entry name" value="N_methyl"/>
    <property type="match status" value="1"/>
</dbReference>